<reference evidence="1" key="1">
    <citation type="submission" date="2022-10" db="EMBL/GenBank/DDBJ databases">
        <title>Culturing micro-colonial fungi from biological soil crusts in the Mojave desert and describing Neophaeococcomyces mojavensis, and introducing the new genera and species Taxawa tesnikishii.</title>
        <authorList>
            <person name="Kurbessoian T."/>
            <person name="Stajich J.E."/>
        </authorList>
    </citation>
    <scope>NUCLEOTIDE SEQUENCE</scope>
    <source>
        <strain evidence="1">JES_112</strain>
    </source>
</reference>
<dbReference type="EMBL" id="JAPDRQ010000187">
    <property type="protein sequence ID" value="KAJ9652673.1"/>
    <property type="molecule type" value="Genomic_DNA"/>
</dbReference>
<comment type="caution">
    <text evidence="1">The sequence shown here is derived from an EMBL/GenBank/DDBJ whole genome shotgun (WGS) entry which is preliminary data.</text>
</comment>
<organism evidence="1 2">
    <name type="scientific">Neophaeococcomyces mojaviensis</name>
    <dbReference type="NCBI Taxonomy" id="3383035"/>
    <lineage>
        <taxon>Eukaryota</taxon>
        <taxon>Fungi</taxon>
        <taxon>Dikarya</taxon>
        <taxon>Ascomycota</taxon>
        <taxon>Pezizomycotina</taxon>
        <taxon>Eurotiomycetes</taxon>
        <taxon>Chaetothyriomycetidae</taxon>
        <taxon>Chaetothyriales</taxon>
        <taxon>Chaetothyriales incertae sedis</taxon>
        <taxon>Neophaeococcomyces</taxon>
    </lineage>
</organism>
<sequence>MPDRSSEHNNTSKKDGDHESTQRPVPPTLKPFLDNLPSPSSLTAKNDKPPTPRRDLIEHDEPTPTKAVFDLRENEESGKEDEVDDDEEFESHYSRQSSPASSAGSEDEDDVDDTSIDVEPSMSQVQRVRSMPISSPPEQSYGLQGNLQASRSTTALSRGPPPLPPPLYPPFYNKPPTPLPPSPSLTSLLRPPSLLNRSTTSTRPTTPDSSDVETPNDTEAAVVHSARKANPLPPTAPKVPTYEYYGFVLYLASSLAFLMYLLWSYLPSPFLHALGITYYPNRWWSLAIPAWIVMVLIYIYVALACWNVEYMTLGLERIETMVDEAGSVAILDENGRVRKGGSKRFVAELEEKKRREAITHTWDRKRKAGGSGKGSKKRDKKDREREEDWYGYTGEVTENGVASGLSWRQIWNEGTDAVMDVPIGGVCEVLYGEGRDIR</sequence>
<name>A0ACC2ZY42_9EURO</name>
<dbReference type="Proteomes" id="UP001172386">
    <property type="component" value="Unassembled WGS sequence"/>
</dbReference>
<accession>A0ACC2ZY42</accession>
<gene>
    <name evidence="1" type="ORF">H2198_008076</name>
</gene>
<keyword evidence="2" id="KW-1185">Reference proteome</keyword>
<evidence type="ECO:0000313" key="2">
    <source>
        <dbReference type="Proteomes" id="UP001172386"/>
    </source>
</evidence>
<proteinExistence type="predicted"/>
<protein>
    <submittedName>
        <fullName evidence="1">Uncharacterized protein</fullName>
    </submittedName>
</protein>
<evidence type="ECO:0000313" key="1">
    <source>
        <dbReference type="EMBL" id="KAJ9652673.1"/>
    </source>
</evidence>